<gene>
    <name evidence="11" type="ORF">HNR37_001539</name>
</gene>
<keyword evidence="4 10" id="KW-1003">Cell membrane</keyword>
<comment type="subcellular location">
    <subcellularLocation>
        <location evidence="1 10">Cell membrane</location>
        <topology evidence="1 10">Multi-pass membrane protein</topology>
    </subcellularLocation>
</comment>
<name>A0A7W7Y565_9BACT</name>
<dbReference type="GO" id="GO:0009306">
    <property type="term" value="P:protein secretion"/>
    <property type="evidence" value="ECO:0007669"/>
    <property type="project" value="UniProtKB-UniRule"/>
</dbReference>
<protein>
    <recommendedName>
        <fullName evidence="10">Protein-export membrane protein SecG</fullName>
    </recommendedName>
</protein>
<dbReference type="RefSeq" id="WP_183732308.1">
    <property type="nucleotide sequence ID" value="NZ_JACHID010000009.1"/>
</dbReference>
<evidence type="ECO:0000256" key="3">
    <source>
        <dbReference type="ARBA" id="ARBA00022448"/>
    </source>
</evidence>
<comment type="similarity">
    <text evidence="2 10">Belongs to the SecG family.</text>
</comment>
<keyword evidence="12" id="KW-1185">Reference proteome</keyword>
<dbReference type="EMBL" id="JACHID010000009">
    <property type="protein sequence ID" value="MBB5022207.1"/>
    <property type="molecule type" value="Genomic_DNA"/>
</dbReference>
<evidence type="ECO:0000256" key="9">
    <source>
        <dbReference type="ARBA" id="ARBA00023136"/>
    </source>
</evidence>
<keyword evidence="7 10" id="KW-1133">Transmembrane helix</keyword>
<evidence type="ECO:0000256" key="7">
    <source>
        <dbReference type="ARBA" id="ARBA00022989"/>
    </source>
</evidence>
<dbReference type="GO" id="GO:0043952">
    <property type="term" value="P:protein transport by the Sec complex"/>
    <property type="evidence" value="ECO:0007669"/>
    <property type="project" value="TreeGrafter"/>
</dbReference>
<keyword evidence="6 10" id="KW-0653">Protein transport</keyword>
<dbReference type="GO" id="GO:0065002">
    <property type="term" value="P:intracellular protein transmembrane transport"/>
    <property type="evidence" value="ECO:0007669"/>
    <property type="project" value="TreeGrafter"/>
</dbReference>
<keyword evidence="9 10" id="KW-0472">Membrane</keyword>
<evidence type="ECO:0000256" key="6">
    <source>
        <dbReference type="ARBA" id="ARBA00022927"/>
    </source>
</evidence>
<dbReference type="Proteomes" id="UP000528322">
    <property type="component" value="Unassembled WGS sequence"/>
</dbReference>
<evidence type="ECO:0000313" key="12">
    <source>
        <dbReference type="Proteomes" id="UP000528322"/>
    </source>
</evidence>
<dbReference type="PANTHER" id="PTHR34182:SF1">
    <property type="entry name" value="PROTEIN-EXPORT MEMBRANE PROTEIN SECG"/>
    <property type="match status" value="1"/>
</dbReference>
<evidence type="ECO:0000256" key="5">
    <source>
        <dbReference type="ARBA" id="ARBA00022692"/>
    </source>
</evidence>
<feature type="transmembrane region" description="Helical" evidence="10">
    <location>
        <begin position="51"/>
        <end position="69"/>
    </location>
</feature>
<organism evidence="11 12">
    <name type="scientific">Desulfurispira natronophila</name>
    <dbReference type="NCBI Taxonomy" id="682562"/>
    <lineage>
        <taxon>Bacteria</taxon>
        <taxon>Pseudomonadati</taxon>
        <taxon>Chrysiogenota</taxon>
        <taxon>Chrysiogenia</taxon>
        <taxon>Chrysiogenales</taxon>
        <taxon>Chrysiogenaceae</taxon>
        <taxon>Desulfurispira</taxon>
    </lineage>
</organism>
<dbReference type="Pfam" id="PF03840">
    <property type="entry name" value="SecG"/>
    <property type="match status" value="1"/>
</dbReference>
<keyword evidence="5 10" id="KW-0812">Transmembrane</keyword>
<keyword evidence="8 10" id="KW-0811">Translocation</keyword>
<dbReference type="GO" id="GO:0015450">
    <property type="term" value="F:protein-transporting ATPase activity"/>
    <property type="evidence" value="ECO:0007669"/>
    <property type="project" value="UniProtKB-UniRule"/>
</dbReference>
<dbReference type="AlphaFoldDB" id="A0A7W7Y565"/>
<evidence type="ECO:0000256" key="8">
    <source>
        <dbReference type="ARBA" id="ARBA00023010"/>
    </source>
</evidence>
<evidence type="ECO:0000256" key="10">
    <source>
        <dbReference type="RuleBase" id="RU365087"/>
    </source>
</evidence>
<evidence type="ECO:0000256" key="2">
    <source>
        <dbReference type="ARBA" id="ARBA00008445"/>
    </source>
</evidence>
<reference evidence="11 12" key="1">
    <citation type="submission" date="2020-08" db="EMBL/GenBank/DDBJ databases">
        <title>Genomic Encyclopedia of Type Strains, Phase IV (KMG-IV): sequencing the most valuable type-strain genomes for metagenomic binning, comparative biology and taxonomic classification.</title>
        <authorList>
            <person name="Goeker M."/>
        </authorList>
    </citation>
    <scope>NUCLEOTIDE SEQUENCE [LARGE SCALE GENOMIC DNA]</scope>
    <source>
        <strain evidence="11 12">DSM 22071</strain>
    </source>
</reference>
<comment type="caution">
    <text evidence="10">Lacks conserved residue(s) required for the propagation of feature annotation.</text>
</comment>
<dbReference type="GO" id="GO:0005886">
    <property type="term" value="C:plasma membrane"/>
    <property type="evidence" value="ECO:0007669"/>
    <property type="project" value="UniProtKB-SubCell"/>
</dbReference>
<evidence type="ECO:0000256" key="4">
    <source>
        <dbReference type="ARBA" id="ARBA00022475"/>
    </source>
</evidence>
<sequence length="99" mass="10198">MTTLLVILHVLAAIAIIIFVLVQKGKGANMGLMGGSDTILGTGGASFLAKITGGAAVVFLATGLILATVQSRQYVDERGSVMDQVEQPAAEQEARPAED</sequence>
<comment type="caution">
    <text evidence="11">The sequence shown here is derived from an EMBL/GenBank/DDBJ whole genome shotgun (WGS) entry which is preliminary data.</text>
</comment>
<keyword evidence="3 10" id="KW-0813">Transport</keyword>
<dbReference type="PRINTS" id="PR01651">
    <property type="entry name" value="SECGEXPORT"/>
</dbReference>
<accession>A0A7W7Y565</accession>
<dbReference type="InterPro" id="IPR004692">
    <property type="entry name" value="SecG"/>
</dbReference>
<comment type="function">
    <text evidence="10">Involved in protein export. Participates in an early event of protein translocation.</text>
</comment>
<evidence type="ECO:0000313" key="11">
    <source>
        <dbReference type="EMBL" id="MBB5022207.1"/>
    </source>
</evidence>
<dbReference type="PANTHER" id="PTHR34182">
    <property type="entry name" value="PROTEIN-EXPORT MEMBRANE PROTEIN SECG"/>
    <property type="match status" value="1"/>
</dbReference>
<dbReference type="NCBIfam" id="TIGR00810">
    <property type="entry name" value="secG"/>
    <property type="match status" value="1"/>
</dbReference>
<evidence type="ECO:0000256" key="1">
    <source>
        <dbReference type="ARBA" id="ARBA00004651"/>
    </source>
</evidence>
<proteinExistence type="inferred from homology"/>